<evidence type="ECO:0000256" key="2">
    <source>
        <dbReference type="SAM" id="SignalP"/>
    </source>
</evidence>
<organism evidence="3 4">
    <name type="scientific">Terrisporobacter petrolearius</name>
    <dbReference type="NCBI Taxonomy" id="1460447"/>
    <lineage>
        <taxon>Bacteria</taxon>
        <taxon>Bacillati</taxon>
        <taxon>Bacillota</taxon>
        <taxon>Clostridia</taxon>
        <taxon>Peptostreptococcales</taxon>
        <taxon>Peptostreptococcaceae</taxon>
        <taxon>Terrisporobacter</taxon>
    </lineage>
</organism>
<dbReference type="RefSeq" id="WP_343337016.1">
    <property type="nucleotide sequence ID" value="NZ_CP154622.1"/>
</dbReference>
<sequence length="178" mass="20039">MNKLIAIILCLSLLLCVGCSSESESDKIINDYLEDKKHTEEEARANESSTEEQEVKTNGGNIEEQKTFEETVEDSLPCVGSESSTIGVELNGDGTVLHLDINYTGERSNFPYSETTDKESHDKCAEDLESYIEYIDDLIFESTDMKEITNSADIQKVKKIVATYYYDSDVFETVDRDV</sequence>
<dbReference type="Proteomes" id="UP001477947">
    <property type="component" value="Chromosome"/>
</dbReference>
<keyword evidence="2" id="KW-0732">Signal</keyword>
<dbReference type="EMBL" id="CP154622">
    <property type="protein sequence ID" value="XAM41823.1"/>
    <property type="molecule type" value="Genomic_DNA"/>
</dbReference>
<reference evidence="3 4" key="1">
    <citation type="submission" date="2024-04" db="EMBL/GenBank/DDBJ databases">
        <title>Isolation and characterization of novel acetogenic strains of the genera Terrisporobacter and Acetoanaerobium.</title>
        <authorList>
            <person name="Boeer T."/>
            <person name="Schueler M.A."/>
            <person name="Lueschen A."/>
            <person name="Eysell L."/>
            <person name="Droege J."/>
            <person name="Heinemann M."/>
            <person name="Engelhardt L."/>
            <person name="Basen M."/>
            <person name="Daniel R."/>
        </authorList>
    </citation>
    <scope>NUCLEOTIDE SEQUENCE [LARGE SCALE GENOMIC DNA]</scope>
    <source>
        <strain evidence="3 4">ELB</strain>
    </source>
</reference>
<evidence type="ECO:0000256" key="1">
    <source>
        <dbReference type="SAM" id="MobiDB-lite"/>
    </source>
</evidence>
<feature type="chain" id="PRO_5047078876" description="Lipoprotein" evidence="2">
    <location>
        <begin position="22"/>
        <end position="178"/>
    </location>
</feature>
<feature type="region of interest" description="Disordered" evidence="1">
    <location>
        <begin position="39"/>
        <end position="58"/>
    </location>
</feature>
<evidence type="ECO:0008006" key="5">
    <source>
        <dbReference type="Google" id="ProtNLM"/>
    </source>
</evidence>
<feature type="signal peptide" evidence="2">
    <location>
        <begin position="1"/>
        <end position="21"/>
    </location>
</feature>
<proteinExistence type="predicted"/>
<accession>A0ABZ3FDC4</accession>
<keyword evidence="4" id="KW-1185">Reference proteome</keyword>
<protein>
    <recommendedName>
        <fullName evidence="5">Lipoprotein</fullName>
    </recommendedName>
</protein>
<evidence type="ECO:0000313" key="3">
    <source>
        <dbReference type="EMBL" id="XAM41823.1"/>
    </source>
</evidence>
<name>A0ABZ3FDC4_9FIRM</name>
<evidence type="ECO:0000313" key="4">
    <source>
        <dbReference type="Proteomes" id="UP001477947"/>
    </source>
</evidence>
<gene>
    <name evidence="3" type="ORF">TPELB_21360</name>
</gene>